<comment type="caution">
    <text evidence="1">The sequence shown here is derived from an EMBL/GenBank/DDBJ whole genome shotgun (WGS) entry which is preliminary data.</text>
</comment>
<dbReference type="InterPro" id="IPR008930">
    <property type="entry name" value="Terpenoid_cyclase/PrenylTrfase"/>
</dbReference>
<dbReference type="SUPFAM" id="SSF48239">
    <property type="entry name" value="Terpenoid cyclases/Protein prenyltransferases"/>
    <property type="match status" value="1"/>
</dbReference>
<dbReference type="GO" id="GO:0010333">
    <property type="term" value="F:terpene synthase activity"/>
    <property type="evidence" value="ECO:0007669"/>
    <property type="project" value="InterPro"/>
</dbReference>
<name>A0A6A6M9Z8_HEVBR</name>
<sequence>MYMLNTRLPPKFSDNVTVRRSANYPPSKWSHDFVASLKNEYAGEPYTARVNKLKEEVKMMLESATNPLDQLEIIDACKDLEWLTILRIK</sequence>
<dbReference type="AlphaFoldDB" id="A0A6A6M9Z8"/>
<protein>
    <submittedName>
        <fullName evidence="1">Uncharacterized protein</fullName>
    </submittedName>
</protein>
<proteinExistence type="predicted"/>
<organism evidence="1 2">
    <name type="scientific">Hevea brasiliensis</name>
    <name type="common">Para rubber tree</name>
    <name type="synonym">Siphonia brasiliensis</name>
    <dbReference type="NCBI Taxonomy" id="3981"/>
    <lineage>
        <taxon>Eukaryota</taxon>
        <taxon>Viridiplantae</taxon>
        <taxon>Streptophyta</taxon>
        <taxon>Embryophyta</taxon>
        <taxon>Tracheophyta</taxon>
        <taxon>Spermatophyta</taxon>
        <taxon>Magnoliopsida</taxon>
        <taxon>eudicotyledons</taxon>
        <taxon>Gunneridae</taxon>
        <taxon>Pentapetalae</taxon>
        <taxon>rosids</taxon>
        <taxon>fabids</taxon>
        <taxon>Malpighiales</taxon>
        <taxon>Euphorbiaceae</taxon>
        <taxon>Crotonoideae</taxon>
        <taxon>Micrandreae</taxon>
        <taxon>Hevea</taxon>
    </lineage>
</organism>
<keyword evidence="2" id="KW-1185">Reference proteome</keyword>
<dbReference type="Gene3D" id="1.50.10.130">
    <property type="entry name" value="Terpene synthase, N-terminal domain"/>
    <property type="match status" value="1"/>
</dbReference>
<evidence type="ECO:0000313" key="1">
    <source>
        <dbReference type="EMBL" id="KAF2309325.1"/>
    </source>
</evidence>
<gene>
    <name evidence="1" type="ORF">GH714_001626</name>
</gene>
<dbReference type="EMBL" id="JAAGAX010000006">
    <property type="protein sequence ID" value="KAF2309325.1"/>
    <property type="molecule type" value="Genomic_DNA"/>
</dbReference>
<dbReference type="InterPro" id="IPR036965">
    <property type="entry name" value="Terpene_synth_N_sf"/>
</dbReference>
<dbReference type="Proteomes" id="UP000467840">
    <property type="component" value="Chromosome 14"/>
</dbReference>
<evidence type="ECO:0000313" key="2">
    <source>
        <dbReference type="Proteomes" id="UP000467840"/>
    </source>
</evidence>
<accession>A0A6A6M9Z8</accession>
<reference evidence="1 2" key="1">
    <citation type="journal article" date="2020" name="Mol. Plant">
        <title>The Chromosome-Based Rubber Tree Genome Provides New Insights into Spurge Genome Evolution and Rubber Biosynthesis.</title>
        <authorList>
            <person name="Liu J."/>
            <person name="Shi C."/>
            <person name="Shi C.C."/>
            <person name="Li W."/>
            <person name="Zhang Q.J."/>
            <person name="Zhang Y."/>
            <person name="Li K."/>
            <person name="Lu H.F."/>
            <person name="Shi C."/>
            <person name="Zhu S.T."/>
            <person name="Xiao Z.Y."/>
            <person name="Nan H."/>
            <person name="Yue Y."/>
            <person name="Zhu X.G."/>
            <person name="Wu Y."/>
            <person name="Hong X.N."/>
            <person name="Fan G.Y."/>
            <person name="Tong Y."/>
            <person name="Zhang D."/>
            <person name="Mao C.L."/>
            <person name="Liu Y.L."/>
            <person name="Hao S.J."/>
            <person name="Liu W.Q."/>
            <person name="Lv M.Q."/>
            <person name="Zhang H.B."/>
            <person name="Liu Y."/>
            <person name="Hu-Tang G.R."/>
            <person name="Wang J.P."/>
            <person name="Wang J.H."/>
            <person name="Sun Y.H."/>
            <person name="Ni S.B."/>
            <person name="Chen W.B."/>
            <person name="Zhang X.C."/>
            <person name="Jiao Y.N."/>
            <person name="Eichler E.E."/>
            <person name="Li G.H."/>
            <person name="Liu X."/>
            <person name="Gao L.Z."/>
        </authorList>
    </citation>
    <scope>NUCLEOTIDE SEQUENCE [LARGE SCALE GENOMIC DNA]</scope>
    <source>
        <strain evidence="2">cv. GT1</strain>
        <tissue evidence="1">Leaf</tissue>
    </source>
</reference>